<sequence length="660" mass="72329">MRSFKLLASLALMLIGGGVAAQLAPSPAASVSPRQQAAPSLPVAAPGGQALTKQDLDSWLDGFLPYALAKGDVAGGVVVVVKDGQIVTKRGFGYADVATRKPVDPDLTLFRPGSVSKLFTWTAVMQQVEAGKIDLDADVNKYLDFRIPLKDGLPVTMRQIMTHTTGFEEHGKYTMFNDPKYLIPLDDYVKNGLPRRVFTPGTTPSYSNYATTLAGYIVQRVSGMPYNDYVEQRIFKPLGMAHSTFRQPLPGQFLPLMATGYMEASGEPRKFEILATVPAGALSSSGTDMARFMMAHLNQGAGLMKPETARLMHNSPLTLLPPLNRMELGFFETNINGRQVIAHLGDTMAFHTALHLFMNENVGVYASFNSMGKDRSVGSVRRALFEGFADRYFPNIAPADGRVDAKAAAEHAKMMVGNWLNSRRSETTIFASLKLLGQVSITVGPKGELIVPSARGMDREPMKWVEIAPFVWRNVGGHERLAAKVVDGKVVRWSMDGMSPFMVYDRAPASQSSAWLLPLLYAAMGVLLLTLLHWPVSALIRRRYKAPLTLQGRSLLAYRGVRLGSGLVLAVLGGWVWASAWLSNLDNMTSRSDVQMWSLQIIGLIVFVGAVLLAGWNLLLAVREKRGWFGKLWAVLILIATLTVLYVAWTFGLLSMSVNF</sequence>
<dbReference type="Gene3D" id="3.40.710.10">
    <property type="entry name" value="DD-peptidase/beta-lactamase superfamily"/>
    <property type="match status" value="1"/>
</dbReference>
<name>A0A7H0LLU4_9SPHN</name>
<dbReference type="PANTHER" id="PTHR46825:SF9">
    <property type="entry name" value="BETA-LACTAMASE-RELATED DOMAIN-CONTAINING PROTEIN"/>
    <property type="match status" value="1"/>
</dbReference>
<reference evidence="4 5" key="1">
    <citation type="submission" date="2020-09" db="EMBL/GenBank/DDBJ databases">
        <title>Sphingomonas sp., a new species isolated from pork steak.</title>
        <authorList>
            <person name="Heidler von Heilborn D."/>
        </authorList>
    </citation>
    <scope>NUCLEOTIDE SEQUENCE [LARGE SCALE GENOMIC DNA]</scope>
    <source>
        <strain evidence="5">S8-3T</strain>
    </source>
</reference>
<dbReference type="InterPro" id="IPR001466">
    <property type="entry name" value="Beta-lactam-related"/>
</dbReference>
<feature type="transmembrane region" description="Helical" evidence="1">
    <location>
        <begin position="515"/>
        <end position="536"/>
    </location>
</feature>
<feature type="domain" description="Beta-lactamase-related" evidence="3">
    <location>
        <begin position="68"/>
        <end position="381"/>
    </location>
</feature>
<keyword evidence="2" id="KW-0732">Signal</keyword>
<dbReference type="Proteomes" id="UP000516148">
    <property type="component" value="Chromosome"/>
</dbReference>
<dbReference type="AlphaFoldDB" id="A0A7H0LLU4"/>
<evidence type="ECO:0000256" key="1">
    <source>
        <dbReference type="SAM" id="Phobius"/>
    </source>
</evidence>
<dbReference type="EMBL" id="CP061038">
    <property type="protein sequence ID" value="QNQ10647.1"/>
    <property type="molecule type" value="Genomic_DNA"/>
</dbReference>
<dbReference type="RefSeq" id="WP_187762938.1">
    <property type="nucleotide sequence ID" value="NZ_CP061038.1"/>
</dbReference>
<feature type="transmembrane region" description="Helical" evidence="1">
    <location>
        <begin position="632"/>
        <end position="654"/>
    </location>
</feature>
<evidence type="ECO:0000256" key="2">
    <source>
        <dbReference type="SAM" id="SignalP"/>
    </source>
</evidence>
<dbReference type="Pfam" id="PF00144">
    <property type="entry name" value="Beta-lactamase"/>
    <property type="match status" value="1"/>
</dbReference>
<dbReference type="InterPro" id="IPR050491">
    <property type="entry name" value="AmpC-like"/>
</dbReference>
<gene>
    <name evidence="4" type="ORF">H3Z74_05450</name>
</gene>
<keyword evidence="1" id="KW-0812">Transmembrane</keyword>
<dbReference type="KEGG" id="spap:H3Z74_05450"/>
<accession>A0A7H0LLU4</accession>
<keyword evidence="1" id="KW-1133">Transmembrane helix</keyword>
<feature type="signal peptide" evidence="2">
    <location>
        <begin position="1"/>
        <end position="21"/>
    </location>
</feature>
<feature type="chain" id="PRO_5028942619" evidence="2">
    <location>
        <begin position="22"/>
        <end position="660"/>
    </location>
</feature>
<feature type="transmembrane region" description="Helical" evidence="1">
    <location>
        <begin position="556"/>
        <end position="577"/>
    </location>
</feature>
<organism evidence="4 5">
    <name type="scientific">Sphingomonas alpina</name>
    <dbReference type="NCBI Taxonomy" id="653931"/>
    <lineage>
        <taxon>Bacteria</taxon>
        <taxon>Pseudomonadati</taxon>
        <taxon>Pseudomonadota</taxon>
        <taxon>Alphaproteobacteria</taxon>
        <taxon>Sphingomonadales</taxon>
        <taxon>Sphingomonadaceae</taxon>
        <taxon>Sphingomonas</taxon>
    </lineage>
</organism>
<proteinExistence type="predicted"/>
<evidence type="ECO:0000259" key="3">
    <source>
        <dbReference type="Pfam" id="PF00144"/>
    </source>
</evidence>
<protein>
    <submittedName>
        <fullName evidence="4">Beta-lactamase family protein</fullName>
    </submittedName>
</protein>
<evidence type="ECO:0000313" key="4">
    <source>
        <dbReference type="EMBL" id="QNQ10647.1"/>
    </source>
</evidence>
<keyword evidence="5" id="KW-1185">Reference proteome</keyword>
<evidence type="ECO:0000313" key="5">
    <source>
        <dbReference type="Proteomes" id="UP000516148"/>
    </source>
</evidence>
<dbReference type="InterPro" id="IPR012338">
    <property type="entry name" value="Beta-lactam/transpept-like"/>
</dbReference>
<dbReference type="SUPFAM" id="SSF56601">
    <property type="entry name" value="beta-lactamase/transpeptidase-like"/>
    <property type="match status" value="1"/>
</dbReference>
<feature type="transmembrane region" description="Helical" evidence="1">
    <location>
        <begin position="597"/>
        <end position="620"/>
    </location>
</feature>
<keyword evidence="1" id="KW-0472">Membrane</keyword>
<dbReference type="PANTHER" id="PTHR46825">
    <property type="entry name" value="D-ALANYL-D-ALANINE-CARBOXYPEPTIDASE/ENDOPEPTIDASE AMPH"/>
    <property type="match status" value="1"/>
</dbReference>